<dbReference type="InterPro" id="IPR007889">
    <property type="entry name" value="HTH_Psq"/>
</dbReference>
<dbReference type="SUPFAM" id="SSF46689">
    <property type="entry name" value="Homeodomain-like"/>
    <property type="match status" value="1"/>
</dbReference>
<feature type="domain" description="HTH psq-type" evidence="1">
    <location>
        <begin position="5"/>
        <end position="45"/>
    </location>
</feature>
<dbReference type="OrthoDB" id="6305785at2"/>
<keyword evidence="3" id="KW-1185">Reference proteome</keyword>
<accession>A0A2A5JRI6</accession>
<protein>
    <recommendedName>
        <fullName evidence="1">HTH psq-type domain-containing protein</fullName>
    </recommendedName>
</protein>
<dbReference type="Proteomes" id="UP000228621">
    <property type="component" value="Unassembled WGS sequence"/>
</dbReference>
<gene>
    <name evidence="2" type="ORF">CEX98_09785</name>
</gene>
<dbReference type="AlphaFoldDB" id="A0A2A5JRI6"/>
<organism evidence="2 3">
    <name type="scientific">Pseudoalteromonas piscicida</name>
    <dbReference type="NCBI Taxonomy" id="43662"/>
    <lineage>
        <taxon>Bacteria</taxon>
        <taxon>Pseudomonadati</taxon>
        <taxon>Pseudomonadota</taxon>
        <taxon>Gammaproteobacteria</taxon>
        <taxon>Alteromonadales</taxon>
        <taxon>Pseudoalteromonadaceae</taxon>
        <taxon>Pseudoalteromonas</taxon>
    </lineage>
</organism>
<evidence type="ECO:0000259" key="1">
    <source>
        <dbReference type="Pfam" id="PF05225"/>
    </source>
</evidence>
<evidence type="ECO:0000313" key="3">
    <source>
        <dbReference type="Proteomes" id="UP000228621"/>
    </source>
</evidence>
<dbReference type="Pfam" id="PF05225">
    <property type="entry name" value="HTH_psq"/>
    <property type="match status" value="1"/>
</dbReference>
<dbReference type="EMBL" id="NKHF01000042">
    <property type="protein sequence ID" value="PCK31939.1"/>
    <property type="molecule type" value="Genomic_DNA"/>
</dbReference>
<proteinExistence type="predicted"/>
<dbReference type="GO" id="GO:0003677">
    <property type="term" value="F:DNA binding"/>
    <property type="evidence" value="ECO:0007669"/>
    <property type="project" value="InterPro"/>
</dbReference>
<dbReference type="InterPro" id="IPR009057">
    <property type="entry name" value="Homeodomain-like_sf"/>
</dbReference>
<dbReference type="RefSeq" id="WP_099641890.1">
    <property type="nucleotide sequence ID" value="NZ_JAQPZX010000009.1"/>
</dbReference>
<name>A0A2A5JRI6_PSEO7</name>
<evidence type="ECO:0000313" key="2">
    <source>
        <dbReference type="EMBL" id="PCK31939.1"/>
    </source>
</evidence>
<sequence length="75" mass="8731">MAISKLETAVHAVLNDMLTPSQAAKAYHVPQRRLYDALRQSTAKQQTRWQKLMQEKAKLEQSLARINKELHEQFI</sequence>
<comment type="caution">
    <text evidence="2">The sequence shown here is derived from an EMBL/GenBank/DDBJ whole genome shotgun (WGS) entry which is preliminary data.</text>
</comment>
<reference evidence="3" key="1">
    <citation type="journal article" date="2019" name="Genome Announc.">
        <title>Draft Genome Sequence of Pseudoalteromonas piscicida Strain 36Y ROTHPW, an Hypersaline Seawater Isolate from the South Coast of Sonora, Mexico.</title>
        <authorList>
            <person name="Sanchez-Diaz R."/>
            <person name="Molina-Garza Z.J."/>
            <person name="Cruz-Suarez L.E."/>
            <person name="Selvin J."/>
            <person name="Kiran G.S."/>
            <person name="Ibarra-Gamez J.C."/>
            <person name="Gomez-Gil B."/>
            <person name="Galaviz-Silva L."/>
        </authorList>
    </citation>
    <scope>NUCLEOTIDE SEQUENCE [LARGE SCALE GENOMIC DNA]</scope>
    <source>
        <strain evidence="3">36Y_RITHPW</strain>
    </source>
</reference>